<sequence length="181" mass="20101">MYVQLTWEDPVTGELQRPLLAPPIALGRDLQQMPEQLGEKTVSRLELADSQISRFHALITVANSQLYVTDQSTNGTFLNGRPIRPGIQPLSSKDTLRIGPYKITATLVRENDIDATEQNREQTNIPQLSHSLHKNVLVVWLIGGLVLLFMAVGAWVLVSTLLENSRPRVPTTTTPTSRLPS</sequence>
<proteinExistence type="predicted"/>
<dbReference type="InterPro" id="IPR050923">
    <property type="entry name" value="Cell_Proc_Reg/RNA_Proc"/>
</dbReference>
<dbReference type="SMART" id="SM00240">
    <property type="entry name" value="FHA"/>
    <property type="match status" value="1"/>
</dbReference>
<dbReference type="CDD" id="cd00060">
    <property type="entry name" value="FHA"/>
    <property type="match status" value="1"/>
</dbReference>
<evidence type="ECO:0000313" key="4">
    <source>
        <dbReference type="Proteomes" id="UP000753908"/>
    </source>
</evidence>
<keyword evidence="1" id="KW-0472">Membrane</keyword>
<name>A0A951UB22_9CYAN</name>
<organism evidence="3 4">
    <name type="scientific">Symplocastrum torsivum CPER-KK1</name>
    <dbReference type="NCBI Taxonomy" id="450513"/>
    <lineage>
        <taxon>Bacteria</taxon>
        <taxon>Bacillati</taxon>
        <taxon>Cyanobacteriota</taxon>
        <taxon>Cyanophyceae</taxon>
        <taxon>Oscillatoriophycideae</taxon>
        <taxon>Oscillatoriales</taxon>
        <taxon>Microcoleaceae</taxon>
        <taxon>Symplocastrum</taxon>
    </lineage>
</organism>
<feature type="transmembrane region" description="Helical" evidence="1">
    <location>
        <begin position="137"/>
        <end position="158"/>
    </location>
</feature>
<gene>
    <name evidence="3" type="ORF">KME25_18820</name>
</gene>
<evidence type="ECO:0000259" key="2">
    <source>
        <dbReference type="PROSITE" id="PS50006"/>
    </source>
</evidence>
<dbReference type="Proteomes" id="UP000753908">
    <property type="component" value="Unassembled WGS sequence"/>
</dbReference>
<evidence type="ECO:0000313" key="3">
    <source>
        <dbReference type="EMBL" id="MBW4546477.1"/>
    </source>
</evidence>
<dbReference type="Pfam" id="PF00498">
    <property type="entry name" value="FHA"/>
    <property type="match status" value="1"/>
</dbReference>
<protein>
    <submittedName>
        <fullName evidence="3">FHA domain-containing protein</fullName>
    </submittedName>
</protein>
<accession>A0A951UB22</accession>
<reference evidence="3" key="2">
    <citation type="journal article" date="2022" name="Microbiol. Resour. Announc.">
        <title>Metagenome Sequencing to Explore Phylogenomics of Terrestrial Cyanobacteria.</title>
        <authorList>
            <person name="Ward R.D."/>
            <person name="Stajich J.E."/>
            <person name="Johansen J.R."/>
            <person name="Huntemann M."/>
            <person name="Clum A."/>
            <person name="Foster B."/>
            <person name="Foster B."/>
            <person name="Roux S."/>
            <person name="Palaniappan K."/>
            <person name="Varghese N."/>
            <person name="Mukherjee S."/>
            <person name="Reddy T.B.K."/>
            <person name="Daum C."/>
            <person name="Copeland A."/>
            <person name="Chen I.A."/>
            <person name="Ivanova N.N."/>
            <person name="Kyrpides N.C."/>
            <person name="Shapiro N."/>
            <person name="Eloe-Fadrosh E.A."/>
            <person name="Pietrasiak N."/>
        </authorList>
    </citation>
    <scope>NUCLEOTIDE SEQUENCE</scope>
    <source>
        <strain evidence="3">CPER-KK1</strain>
    </source>
</reference>
<dbReference type="SUPFAM" id="SSF49879">
    <property type="entry name" value="SMAD/FHA domain"/>
    <property type="match status" value="1"/>
</dbReference>
<evidence type="ECO:0000256" key="1">
    <source>
        <dbReference type="SAM" id="Phobius"/>
    </source>
</evidence>
<dbReference type="InterPro" id="IPR008984">
    <property type="entry name" value="SMAD_FHA_dom_sf"/>
</dbReference>
<dbReference type="AlphaFoldDB" id="A0A951UB22"/>
<feature type="domain" description="FHA" evidence="2">
    <location>
        <begin position="24"/>
        <end position="83"/>
    </location>
</feature>
<reference evidence="3" key="1">
    <citation type="submission" date="2021-05" db="EMBL/GenBank/DDBJ databases">
        <authorList>
            <person name="Pietrasiak N."/>
            <person name="Ward R."/>
            <person name="Stajich J.E."/>
            <person name="Kurbessoian T."/>
        </authorList>
    </citation>
    <scope>NUCLEOTIDE SEQUENCE</scope>
    <source>
        <strain evidence="3">CPER-KK1</strain>
    </source>
</reference>
<dbReference type="EMBL" id="JAHHIF010000025">
    <property type="protein sequence ID" value="MBW4546477.1"/>
    <property type="molecule type" value="Genomic_DNA"/>
</dbReference>
<dbReference type="PROSITE" id="PS50006">
    <property type="entry name" value="FHA_DOMAIN"/>
    <property type="match status" value="1"/>
</dbReference>
<dbReference type="InterPro" id="IPR000253">
    <property type="entry name" value="FHA_dom"/>
</dbReference>
<keyword evidence="1" id="KW-0812">Transmembrane</keyword>
<keyword evidence="1" id="KW-1133">Transmembrane helix</keyword>
<dbReference type="Gene3D" id="2.60.200.20">
    <property type="match status" value="1"/>
</dbReference>
<comment type="caution">
    <text evidence="3">The sequence shown here is derived from an EMBL/GenBank/DDBJ whole genome shotgun (WGS) entry which is preliminary data.</text>
</comment>
<dbReference type="PANTHER" id="PTHR23308">
    <property type="entry name" value="NUCLEAR INHIBITOR OF PROTEIN PHOSPHATASE-1"/>
    <property type="match status" value="1"/>
</dbReference>